<dbReference type="Proteomes" id="UP001153076">
    <property type="component" value="Unassembled WGS sequence"/>
</dbReference>
<organism evidence="1 2">
    <name type="scientific">Carnegiea gigantea</name>
    <dbReference type="NCBI Taxonomy" id="171969"/>
    <lineage>
        <taxon>Eukaryota</taxon>
        <taxon>Viridiplantae</taxon>
        <taxon>Streptophyta</taxon>
        <taxon>Embryophyta</taxon>
        <taxon>Tracheophyta</taxon>
        <taxon>Spermatophyta</taxon>
        <taxon>Magnoliopsida</taxon>
        <taxon>eudicotyledons</taxon>
        <taxon>Gunneridae</taxon>
        <taxon>Pentapetalae</taxon>
        <taxon>Caryophyllales</taxon>
        <taxon>Cactineae</taxon>
        <taxon>Cactaceae</taxon>
        <taxon>Cactoideae</taxon>
        <taxon>Echinocereeae</taxon>
        <taxon>Carnegiea</taxon>
    </lineage>
</organism>
<evidence type="ECO:0000313" key="2">
    <source>
        <dbReference type="Proteomes" id="UP001153076"/>
    </source>
</evidence>
<gene>
    <name evidence="1" type="ORF">Cgig2_022926</name>
</gene>
<comment type="caution">
    <text evidence="1">The sequence shown here is derived from an EMBL/GenBank/DDBJ whole genome shotgun (WGS) entry which is preliminary data.</text>
</comment>
<protein>
    <submittedName>
        <fullName evidence="1">Uncharacterized protein</fullName>
    </submittedName>
</protein>
<evidence type="ECO:0000313" key="1">
    <source>
        <dbReference type="EMBL" id="KAJ8435325.1"/>
    </source>
</evidence>
<name>A0A9Q1K2M0_9CARY</name>
<dbReference type="EMBL" id="JAKOGI010000421">
    <property type="protein sequence ID" value="KAJ8435325.1"/>
    <property type="molecule type" value="Genomic_DNA"/>
</dbReference>
<sequence length="181" mass="21065">MEEPIEEDLESDSEDKQRMTLGYEDAHGNEGYVIVSKMANVFKQRRLWSRNRDRSVSLKEGDIFICNEDPLIIIKAYCVQQEISLMKRIHALVLVDRSIWMIRRHIGKHNGGRAEANKTYGTAPLKNEEEWSYFLEGLAWALDARENSSNYTIMSDTPKAMGKIKEKEPTTYHWLRDSEPL</sequence>
<reference evidence="1" key="1">
    <citation type="submission" date="2022-04" db="EMBL/GenBank/DDBJ databases">
        <title>Carnegiea gigantea Genome sequencing and assembly v2.</title>
        <authorList>
            <person name="Copetti D."/>
            <person name="Sanderson M.J."/>
            <person name="Burquez A."/>
            <person name="Wojciechowski M.F."/>
        </authorList>
    </citation>
    <scope>NUCLEOTIDE SEQUENCE</scope>
    <source>
        <strain evidence="1">SGP5-SGP5p</strain>
        <tissue evidence="1">Aerial part</tissue>
    </source>
</reference>
<accession>A0A9Q1K2M0</accession>
<dbReference type="AlphaFoldDB" id="A0A9Q1K2M0"/>
<dbReference type="OrthoDB" id="1415978at2759"/>
<keyword evidence="2" id="KW-1185">Reference proteome</keyword>
<proteinExistence type="predicted"/>